<dbReference type="GO" id="GO:0003941">
    <property type="term" value="F:L-serine ammonia-lyase activity"/>
    <property type="evidence" value="ECO:0007669"/>
    <property type="project" value="UniProtKB-EC"/>
</dbReference>
<dbReference type="Pfam" id="PF00291">
    <property type="entry name" value="PALP"/>
    <property type="match status" value="1"/>
</dbReference>
<evidence type="ECO:0000313" key="15">
    <source>
        <dbReference type="Proteomes" id="UP000694541"/>
    </source>
</evidence>
<protein>
    <recommendedName>
        <fullName evidence="9">L-serine deaminase</fullName>
        <ecNumber evidence="4">4.3.1.17</ecNumber>
        <ecNumber evidence="5">4.3.1.19</ecNumber>
    </recommendedName>
    <alternativeName>
        <fullName evidence="10">L-threonine dehydratase</fullName>
    </alternativeName>
</protein>
<sequence length="451" mass="47147">SPAAGWPWPSLGTGSVWGLGDREDGGGGDPACLGALVSQNREVTPGTALSLRRGSRALHRGCGGGTGRGPRRDQPAPPRTFPQRSIHRRDHGSPARRSRETFPHRLAHPGELSPLQGSGHQGLHEAGKHPAHGFLQDPRHRPPLPGGERRQGAARGGFLGSAGSGGHAAIPLPSFPSAFQAAKKGCRRFVCSSGGNAGLAAAYAAKKLGLPITVVVPGTTGPTTVRKLEELGAEVEVSGQVWDEANRRALELAQTEGWVSIHPFDHPSVWQGHASLVRELKDSLETKPDAVLLAVGGGGLLAGVVAGLRQVGWQDVPVVAAETRGAHSFHAALAAGRLVSLPDITSVAKCLGAKKVAARALECARECQVISQVVEDAEAVRAVERFLDDERMLVQPACGAALALLYAGRLQRLQREGRLRTPLDSVVVVVCGGGSIQAAQLQALKNQLGLE</sequence>
<keyword evidence="8" id="KW-0456">Lyase</keyword>
<dbReference type="SUPFAM" id="SSF53686">
    <property type="entry name" value="Tryptophan synthase beta subunit-like PLP-dependent enzymes"/>
    <property type="match status" value="1"/>
</dbReference>
<dbReference type="EC" id="4.3.1.19" evidence="5"/>
<feature type="region of interest" description="Disordered" evidence="12">
    <location>
        <begin position="1"/>
        <end position="164"/>
    </location>
</feature>
<evidence type="ECO:0000256" key="11">
    <source>
        <dbReference type="ARBA" id="ARBA00049406"/>
    </source>
</evidence>
<dbReference type="GO" id="GO:0009097">
    <property type="term" value="P:isoleucine biosynthetic process"/>
    <property type="evidence" value="ECO:0007669"/>
    <property type="project" value="TreeGrafter"/>
</dbReference>
<reference evidence="14" key="2">
    <citation type="submission" date="2025-09" db="UniProtKB">
        <authorList>
            <consortium name="Ensembl"/>
        </authorList>
    </citation>
    <scope>IDENTIFICATION</scope>
</reference>
<dbReference type="Proteomes" id="UP000694541">
    <property type="component" value="Unplaced"/>
</dbReference>
<accession>A0A8B9S1F0</accession>
<evidence type="ECO:0000256" key="3">
    <source>
        <dbReference type="ARBA" id="ARBA00010869"/>
    </source>
</evidence>
<comment type="catalytic activity">
    <reaction evidence="11">
        <text>L-serine = pyruvate + NH4(+)</text>
        <dbReference type="Rhea" id="RHEA:19169"/>
        <dbReference type="ChEBI" id="CHEBI:15361"/>
        <dbReference type="ChEBI" id="CHEBI:28938"/>
        <dbReference type="ChEBI" id="CHEBI:33384"/>
        <dbReference type="EC" id="4.3.1.17"/>
    </reaction>
</comment>
<evidence type="ECO:0000256" key="12">
    <source>
        <dbReference type="SAM" id="MobiDB-lite"/>
    </source>
</evidence>
<evidence type="ECO:0000259" key="13">
    <source>
        <dbReference type="Pfam" id="PF00291"/>
    </source>
</evidence>
<dbReference type="InterPro" id="IPR036052">
    <property type="entry name" value="TrpB-like_PALP_sf"/>
</dbReference>
<evidence type="ECO:0000256" key="1">
    <source>
        <dbReference type="ARBA" id="ARBA00001274"/>
    </source>
</evidence>
<evidence type="ECO:0000256" key="2">
    <source>
        <dbReference type="ARBA" id="ARBA00001933"/>
    </source>
</evidence>
<evidence type="ECO:0000313" key="14">
    <source>
        <dbReference type="Ensembl" id="ENSANIP00000024325.1"/>
    </source>
</evidence>
<dbReference type="InterPro" id="IPR050147">
    <property type="entry name" value="Ser/Thr_Dehydratase"/>
</dbReference>
<dbReference type="FunFam" id="3.40.50.1100:FF:000031">
    <property type="entry name" value="L-serine dehydratase/L-threonine deaminase"/>
    <property type="match status" value="1"/>
</dbReference>
<evidence type="ECO:0000256" key="6">
    <source>
        <dbReference type="ARBA" id="ARBA00022898"/>
    </source>
</evidence>
<feature type="compositionally biased region" description="Gly residues" evidence="12">
    <location>
        <begin position="154"/>
        <end position="164"/>
    </location>
</feature>
<organism evidence="14 15">
    <name type="scientific">Accipiter nisus</name>
    <name type="common">Eurasian sparrowhawk</name>
    <dbReference type="NCBI Taxonomy" id="211598"/>
    <lineage>
        <taxon>Eukaryota</taxon>
        <taxon>Metazoa</taxon>
        <taxon>Chordata</taxon>
        <taxon>Craniata</taxon>
        <taxon>Vertebrata</taxon>
        <taxon>Euteleostomi</taxon>
        <taxon>Archelosauria</taxon>
        <taxon>Archosauria</taxon>
        <taxon>Dinosauria</taxon>
        <taxon>Saurischia</taxon>
        <taxon>Theropoda</taxon>
        <taxon>Coelurosauria</taxon>
        <taxon>Aves</taxon>
        <taxon>Neognathae</taxon>
        <taxon>Neoaves</taxon>
        <taxon>Telluraves</taxon>
        <taxon>Accipitrimorphae</taxon>
        <taxon>Accipitriformes</taxon>
        <taxon>Accipitridae</taxon>
        <taxon>Accipitrinae</taxon>
        <taxon>Accipiter</taxon>
    </lineage>
</organism>
<comment type="catalytic activity">
    <reaction evidence="1">
        <text>L-threonine = 2-oxobutanoate + NH4(+)</text>
        <dbReference type="Rhea" id="RHEA:22108"/>
        <dbReference type="ChEBI" id="CHEBI:16763"/>
        <dbReference type="ChEBI" id="CHEBI:28938"/>
        <dbReference type="ChEBI" id="CHEBI:57926"/>
        <dbReference type="EC" id="4.3.1.19"/>
    </reaction>
</comment>
<evidence type="ECO:0000256" key="10">
    <source>
        <dbReference type="ARBA" id="ARBA00042605"/>
    </source>
</evidence>
<dbReference type="EC" id="4.3.1.17" evidence="4"/>
<keyword evidence="6" id="KW-0663">Pyridoxal phosphate</keyword>
<dbReference type="PANTHER" id="PTHR48078:SF16">
    <property type="entry name" value="SERINE DEHYDRATASE-LIKE"/>
    <property type="match status" value="1"/>
</dbReference>
<evidence type="ECO:0000256" key="9">
    <source>
        <dbReference type="ARBA" id="ARBA00041766"/>
    </source>
</evidence>
<dbReference type="GO" id="GO:0006629">
    <property type="term" value="P:lipid metabolic process"/>
    <property type="evidence" value="ECO:0007669"/>
    <property type="project" value="UniProtKB-KW"/>
</dbReference>
<evidence type="ECO:0000256" key="8">
    <source>
        <dbReference type="ARBA" id="ARBA00023239"/>
    </source>
</evidence>
<dbReference type="Gene3D" id="3.40.50.1100">
    <property type="match status" value="2"/>
</dbReference>
<comment type="similarity">
    <text evidence="3">Belongs to the serine/threonine dehydratase family.</text>
</comment>
<keyword evidence="15" id="KW-1185">Reference proteome</keyword>
<evidence type="ECO:0000256" key="7">
    <source>
        <dbReference type="ARBA" id="ARBA00023098"/>
    </source>
</evidence>
<feature type="domain" description="Tryptophan synthase beta chain-like PALP" evidence="13">
    <location>
        <begin position="182"/>
        <end position="432"/>
    </location>
</feature>
<dbReference type="Ensembl" id="ENSANIT00000025136.1">
    <property type="protein sequence ID" value="ENSANIP00000024325.1"/>
    <property type="gene ID" value="ENSANIG00000016448.1"/>
</dbReference>
<dbReference type="GO" id="GO:0006565">
    <property type="term" value="P:L-serine catabolic process"/>
    <property type="evidence" value="ECO:0007669"/>
    <property type="project" value="TreeGrafter"/>
</dbReference>
<dbReference type="GO" id="GO:0004794">
    <property type="term" value="F:threonine deaminase activity"/>
    <property type="evidence" value="ECO:0007669"/>
    <property type="project" value="UniProtKB-EC"/>
</dbReference>
<comment type="cofactor">
    <cofactor evidence="2">
        <name>pyridoxal 5'-phosphate</name>
        <dbReference type="ChEBI" id="CHEBI:597326"/>
    </cofactor>
</comment>
<feature type="compositionally biased region" description="Basic and acidic residues" evidence="12">
    <location>
        <begin position="91"/>
        <end position="103"/>
    </location>
</feature>
<name>A0A8B9S1F0_9AVES</name>
<dbReference type="PANTHER" id="PTHR48078">
    <property type="entry name" value="THREONINE DEHYDRATASE, MITOCHONDRIAL-RELATED"/>
    <property type="match status" value="1"/>
</dbReference>
<evidence type="ECO:0000256" key="4">
    <source>
        <dbReference type="ARBA" id="ARBA00012093"/>
    </source>
</evidence>
<dbReference type="InterPro" id="IPR001926">
    <property type="entry name" value="TrpB-like_PALP"/>
</dbReference>
<keyword evidence="7" id="KW-0443">Lipid metabolism</keyword>
<proteinExistence type="inferred from homology"/>
<dbReference type="AlphaFoldDB" id="A0A8B9S1F0"/>
<dbReference type="GO" id="GO:0006567">
    <property type="term" value="P:L-threonine catabolic process"/>
    <property type="evidence" value="ECO:0007669"/>
    <property type="project" value="TreeGrafter"/>
</dbReference>
<reference evidence="14" key="1">
    <citation type="submission" date="2025-08" db="UniProtKB">
        <authorList>
            <consortium name="Ensembl"/>
        </authorList>
    </citation>
    <scope>IDENTIFICATION</scope>
</reference>
<evidence type="ECO:0000256" key="5">
    <source>
        <dbReference type="ARBA" id="ARBA00012096"/>
    </source>
</evidence>